<keyword evidence="1" id="KW-0808">Transferase</keyword>
<keyword evidence="5" id="KW-1185">Reference proteome</keyword>
<evidence type="ECO:0000256" key="2">
    <source>
        <dbReference type="ARBA" id="ARBA00023315"/>
    </source>
</evidence>
<dbReference type="EMBL" id="JACYGY010000001">
    <property type="protein sequence ID" value="MBE9462965.1"/>
    <property type="molecule type" value="Genomic_DNA"/>
</dbReference>
<dbReference type="InterPro" id="IPR016181">
    <property type="entry name" value="Acyl_CoA_acyltransferase"/>
</dbReference>
<reference evidence="5" key="1">
    <citation type="submission" date="2023-07" db="EMBL/GenBank/DDBJ databases">
        <title>Dyadobacter sp. nov 'subterranea' isolated from contaminted grondwater.</title>
        <authorList>
            <person name="Szabo I."/>
            <person name="Al-Omari J."/>
            <person name="Szerdahelyi S.G."/>
            <person name="Rado J."/>
        </authorList>
    </citation>
    <scope>NUCLEOTIDE SEQUENCE [LARGE SCALE GENOMIC DNA]</scope>
    <source>
        <strain evidence="5">UP-52</strain>
    </source>
</reference>
<name>A0ABR9WBX5_9BACT</name>
<dbReference type="RefSeq" id="WP_194121129.1">
    <property type="nucleotide sequence ID" value="NZ_JACYGY010000001.1"/>
</dbReference>
<keyword evidence="2" id="KW-0012">Acyltransferase</keyword>
<gene>
    <name evidence="4" type="ORF">IEE83_13850</name>
</gene>
<evidence type="ECO:0000313" key="5">
    <source>
        <dbReference type="Proteomes" id="UP000634134"/>
    </source>
</evidence>
<dbReference type="Proteomes" id="UP000634134">
    <property type="component" value="Unassembled WGS sequence"/>
</dbReference>
<proteinExistence type="predicted"/>
<sequence length="161" mass="18244">MNITIREIQPEDNAELAQVIRKALEEFKANKPGTVYYDKSTDHLSDLFKTENSVYFVALENDILLGGAGIFPTEGLDPDTTELVKMYLKPEARGKGLGRTIILKCIEYAKSKGYKRIYLETMTELDKAVKAYEKLGFELLDHPLGNSGHHSCELWMVRSIE</sequence>
<feature type="domain" description="N-acetyltransferase" evidence="3">
    <location>
        <begin position="3"/>
        <end position="161"/>
    </location>
</feature>
<dbReference type="InterPro" id="IPR000182">
    <property type="entry name" value="GNAT_dom"/>
</dbReference>
<dbReference type="CDD" id="cd04301">
    <property type="entry name" value="NAT_SF"/>
    <property type="match status" value="1"/>
</dbReference>
<evidence type="ECO:0000313" key="4">
    <source>
        <dbReference type="EMBL" id="MBE9462965.1"/>
    </source>
</evidence>
<dbReference type="SUPFAM" id="SSF55729">
    <property type="entry name" value="Acyl-CoA N-acyltransferases (Nat)"/>
    <property type="match status" value="1"/>
</dbReference>
<comment type="caution">
    <text evidence="4">The sequence shown here is derived from an EMBL/GenBank/DDBJ whole genome shotgun (WGS) entry which is preliminary data.</text>
</comment>
<dbReference type="Pfam" id="PF00583">
    <property type="entry name" value="Acetyltransf_1"/>
    <property type="match status" value="1"/>
</dbReference>
<accession>A0ABR9WBX5</accession>
<protein>
    <submittedName>
        <fullName evidence="4">GNAT family N-acetyltransferase</fullName>
    </submittedName>
</protein>
<dbReference type="PROSITE" id="PS51186">
    <property type="entry name" value="GNAT"/>
    <property type="match status" value="1"/>
</dbReference>
<dbReference type="PANTHER" id="PTHR43877:SF2">
    <property type="entry name" value="AMINOALKYLPHOSPHONATE N-ACETYLTRANSFERASE-RELATED"/>
    <property type="match status" value="1"/>
</dbReference>
<dbReference type="Gene3D" id="3.40.630.30">
    <property type="match status" value="1"/>
</dbReference>
<evidence type="ECO:0000256" key="1">
    <source>
        <dbReference type="ARBA" id="ARBA00022679"/>
    </source>
</evidence>
<dbReference type="PANTHER" id="PTHR43877">
    <property type="entry name" value="AMINOALKYLPHOSPHONATE N-ACETYLTRANSFERASE-RELATED-RELATED"/>
    <property type="match status" value="1"/>
</dbReference>
<dbReference type="InterPro" id="IPR050832">
    <property type="entry name" value="Bact_Acetyltransf"/>
</dbReference>
<organism evidence="4 5">
    <name type="scientific">Dyadobacter subterraneus</name>
    <dbReference type="NCBI Taxonomy" id="2773304"/>
    <lineage>
        <taxon>Bacteria</taxon>
        <taxon>Pseudomonadati</taxon>
        <taxon>Bacteroidota</taxon>
        <taxon>Cytophagia</taxon>
        <taxon>Cytophagales</taxon>
        <taxon>Spirosomataceae</taxon>
        <taxon>Dyadobacter</taxon>
    </lineage>
</organism>
<evidence type="ECO:0000259" key="3">
    <source>
        <dbReference type="PROSITE" id="PS51186"/>
    </source>
</evidence>